<reference evidence="3" key="1">
    <citation type="journal article" date="2019" name="Int. J. Syst. Evol. Microbiol.">
        <title>The Global Catalogue of Microorganisms (GCM) 10K type strain sequencing project: providing services to taxonomists for standard genome sequencing and annotation.</title>
        <authorList>
            <consortium name="The Broad Institute Genomics Platform"/>
            <consortium name="The Broad Institute Genome Sequencing Center for Infectious Disease"/>
            <person name="Wu L."/>
            <person name="Ma J."/>
        </authorList>
    </citation>
    <scope>NUCLEOTIDE SEQUENCE [LARGE SCALE GENOMIC DNA]</scope>
    <source>
        <strain evidence="3">CGMCC 4.7641</strain>
    </source>
</reference>
<sequence>MDEVLRSRPANAEERPTFKPVLGRVVTRPESAALMRAVGADVRAALKKPLGEPDLTGEWPAVPHNYLRDLVFGREQRRFRILVDRRLELTPKITWSAVAAGAALWGRPAPEVALSSLARMVLEADTFEQRRFAMYLYRRVAGPICFTVAALVTNALWLGSPLDEDVPAEYVLNEALRLLPPSWNILRVRSPEFPEVDARIGPADDVLLLPLLSHRDPELWDAPDEFRPDRWAALDPDNHPGYLPFGHSDERCWGRHLVLPLATRVLDLARRDGLVVDPAQRRGKVHLDGLLEVSDVRVVRA</sequence>
<proteinExistence type="inferred from homology"/>
<dbReference type="Proteomes" id="UP001597483">
    <property type="component" value="Unassembled WGS sequence"/>
</dbReference>
<gene>
    <name evidence="2" type="ORF">ACFSVL_02155</name>
</gene>
<comment type="similarity">
    <text evidence="1">Belongs to the cytochrome P450 family.</text>
</comment>
<dbReference type="RefSeq" id="WP_378299869.1">
    <property type="nucleotide sequence ID" value="NZ_JBHUKS010000003.1"/>
</dbReference>
<protein>
    <submittedName>
        <fullName evidence="2">Cytochrome P450</fullName>
    </submittedName>
</protein>
<evidence type="ECO:0000313" key="3">
    <source>
        <dbReference type="Proteomes" id="UP001597483"/>
    </source>
</evidence>
<dbReference type="PANTHER" id="PTHR24305">
    <property type="entry name" value="CYTOCHROME P450"/>
    <property type="match status" value="1"/>
</dbReference>
<dbReference type="Gene3D" id="1.10.630.10">
    <property type="entry name" value="Cytochrome P450"/>
    <property type="match status" value="1"/>
</dbReference>
<keyword evidence="3" id="KW-1185">Reference proteome</keyword>
<evidence type="ECO:0000256" key="1">
    <source>
        <dbReference type="ARBA" id="ARBA00010617"/>
    </source>
</evidence>
<organism evidence="2 3">
    <name type="scientific">Amycolatopsis silviterrae</name>
    <dbReference type="NCBI Taxonomy" id="1656914"/>
    <lineage>
        <taxon>Bacteria</taxon>
        <taxon>Bacillati</taxon>
        <taxon>Actinomycetota</taxon>
        <taxon>Actinomycetes</taxon>
        <taxon>Pseudonocardiales</taxon>
        <taxon>Pseudonocardiaceae</taxon>
        <taxon>Amycolatopsis</taxon>
    </lineage>
</organism>
<evidence type="ECO:0000313" key="2">
    <source>
        <dbReference type="EMBL" id="MFD2466177.1"/>
    </source>
</evidence>
<dbReference type="InterPro" id="IPR050121">
    <property type="entry name" value="Cytochrome_P450_monoxygenase"/>
</dbReference>
<dbReference type="EMBL" id="JBHUKS010000003">
    <property type="protein sequence ID" value="MFD2466177.1"/>
    <property type="molecule type" value="Genomic_DNA"/>
</dbReference>
<comment type="caution">
    <text evidence="2">The sequence shown here is derived from an EMBL/GenBank/DDBJ whole genome shotgun (WGS) entry which is preliminary data.</text>
</comment>
<dbReference type="InterPro" id="IPR036396">
    <property type="entry name" value="Cyt_P450_sf"/>
</dbReference>
<dbReference type="InterPro" id="IPR001128">
    <property type="entry name" value="Cyt_P450"/>
</dbReference>
<name>A0ABW5GYX9_9PSEU</name>
<dbReference type="Pfam" id="PF00067">
    <property type="entry name" value="p450"/>
    <property type="match status" value="1"/>
</dbReference>
<accession>A0ABW5GYX9</accession>
<dbReference type="SUPFAM" id="SSF48264">
    <property type="entry name" value="Cytochrome P450"/>
    <property type="match status" value="1"/>
</dbReference>
<dbReference type="PANTHER" id="PTHR24305:SF166">
    <property type="entry name" value="CYTOCHROME P450 12A4, MITOCHONDRIAL-RELATED"/>
    <property type="match status" value="1"/>
</dbReference>